<dbReference type="InterPro" id="IPR020945">
    <property type="entry name" value="DMSO/NO3_reduct_chaperone"/>
</dbReference>
<dbReference type="NCBIfam" id="TIGR00684">
    <property type="entry name" value="narJ"/>
    <property type="match status" value="1"/>
</dbReference>
<dbReference type="InterPro" id="IPR036411">
    <property type="entry name" value="TorD-like_sf"/>
</dbReference>
<gene>
    <name evidence="2" type="ORF">CDOO_05890</name>
</gene>
<keyword evidence="1" id="KW-0534">Nitrate assimilation</keyword>
<accession>A0A097IFE7</accession>
<dbReference type="HOGENOM" id="CLU_084469_1_0_11"/>
<dbReference type="GO" id="GO:0051082">
    <property type="term" value="F:unfolded protein binding"/>
    <property type="evidence" value="ECO:0007669"/>
    <property type="project" value="InterPro"/>
</dbReference>
<dbReference type="PANTHER" id="PTHR43680">
    <property type="entry name" value="NITRATE REDUCTASE MOLYBDENUM COFACTOR ASSEMBLY CHAPERONE"/>
    <property type="match status" value="1"/>
</dbReference>
<dbReference type="SUPFAM" id="SSF89155">
    <property type="entry name" value="TorD-like"/>
    <property type="match status" value="1"/>
</dbReference>
<dbReference type="GO" id="GO:0042128">
    <property type="term" value="P:nitrate assimilation"/>
    <property type="evidence" value="ECO:0007669"/>
    <property type="project" value="UniProtKB-KW"/>
</dbReference>
<dbReference type="eggNOG" id="COG2180">
    <property type="taxonomic scope" value="Bacteria"/>
</dbReference>
<evidence type="ECO:0000256" key="1">
    <source>
        <dbReference type="ARBA" id="ARBA00023063"/>
    </source>
</evidence>
<evidence type="ECO:0000313" key="3">
    <source>
        <dbReference type="Proteomes" id="UP000029914"/>
    </source>
</evidence>
<organism evidence="2 3">
    <name type="scientific">Corynebacterium doosanense CAU 212 = DSM 45436</name>
    <dbReference type="NCBI Taxonomy" id="558173"/>
    <lineage>
        <taxon>Bacteria</taxon>
        <taxon>Bacillati</taxon>
        <taxon>Actinomycetota</taxon>
        <taxon>Actinomycetes</taxon>
        <taxon>Mycobacteriales</taxon>
        <taxon>Corynebacteriaceae</taxon>
        <taxon>Corynebacterium</taxon>
    </lineage>
</organism>
<dbReference type="RefSeq" id="WP_018022198.1">
    <property type="nucleotide sequence ID" value="NZ_AQUX01000006.1"/>
</dbReference>
<dbReference type="OrthoDB" id="4307003at2"/>
<dbReference type="Proteomes" id="UP000029914">
    <property type="component" value="Chromosome"/>
</dbReference>
<dbReference type="Pfam" id="PF02613">
    <property type="entry name" value="Nitrate_red_del"/>
    <property type="match status" value="1"/>
</dbReference>
<dbReference type="STRING" id="558173.CDOO_05890"/>
<dbReference type="GO" id="GO:0016530">
    <property type="term" value="F:metallochaperone activity"/>
    <property type="evidence" value="ECO:0007669"/>
    <property type="project" value="TreeGrafter"/>
</dbReference>
<dbReference type="GO" id="GO:0051131">
    <property type="term" value="P:chaperone-mediated protein complex assembly"/>
    <property type="evidence" value="ECO:0007669"/>
    <property type="project" value="InterPro"/>
</dbReference>
<dbReference type="InterPro" id="IPR003765">
    <property type="entry name" value="NO3_reductase_chaperone_NarJ"/>
</dbReference>
<reference evidence="2 3" key="1">
    <citation type="submission" date="2013-09" db="EMBL/GenBank/DDBJ databases">
        <title>Complete genome sequence of Corynebacterium doosanense CAU 212(T) (=DSM 45436(T)), isolated from activated sludge.</title>
        <authorList>
            <person name="Schaffert L."/>
            <person name="Albersmeier A."/>
            <person name="Kalinowski J."/>
            <person name="Ruckert C."/>
        </authorList>
    </citation>
    <scope>NUCLEOTIDE SEQUENCE [LARGE SCALE GENOMIC DNA]</scope>
    <source>
        <strain evidence="2 3">CAU 212</strain>
    </source>
</reference>
<dbReference type="AlphaFoldDB" id="A0A097IFE7"/>
<sequence length="230" mass="25515">MARRTHVGAVPAQFVEPVSIDTEQRRIVAMAASVLLSYPDERFAESREIIGASLPELPAAIADEFRAFLAATASMSLRELEEHYVETFDQRRRCSLFLSYYSVGDTRQRGTAILAFRQQLRGLGIEEQTQELPDHLCVLLEALARVDDAHHAAAVEMIASHREGIEVLRSALENIGSPYVHVIVAVAKSLPRVDEATVFRYIDLIKSGPPAEMVGITQLPFPTMSSDVNR</sequence>
<proteinExistence type="predicted"/>
<keyword evidence="3" id="KW-1185">Reference proteome</keyword>
<protein>
    <submittedName>
        <fullName evidence="2">Nitrate reductase</fullName>
    </submittedName>
</protein>
<evidence type="ECO:0000313" key="2">
    <source>
        <dbReference type="EMBL" id="AIT60835.1"/>
    </source>
</evidence>
<dbReference type="PANTHER" id="PTHR43680:SF2">
    <property type="entry name" value="NITRATE REDUCTASE MOLYBDENUM COFACTOR ASSEMBLY CHAPERONE NARJ"/>
    <property type="match status" value="1"/>
</dbReference>
<dbReference type="Gene3D" id="1.10.3480.10">
    <property type="entry name" value="TorD-like"/>
    <property type="match status" value="1"/>
</dbReference>
<dbReference type="KEGG" id="cdo:CDOO_05890"/>
<name>A0A097IFE7_9CORY</name>
<dbReference type="EMBL" id="CP006764">
    <property type="protein sequence ID" value="AIT60835.1"/>
    <property type="molecule type" value="Genomic_DNA"/>
</dbReference>